<dbReference type="InterPro" id="IPR036397">
    <property type="entry name" value="RNaseH_sf"/>
</dbReference>
<sequence length="290" mass="32668">MYDVVHLDEKWFYVKKVGGKVYVLTGKDDVPIEDPPVQYAQSKRHIKEVMFLCAVARPRGDWDGKVDIWSVVETYTNQRASVNRPAGVEEVRPVSMTREIYRDMLVNDVIPAIKAKSPQDQKHIPIRLQQDNAKPHVHEDDAEVLAAGCSDGWMMHPLNQPAQSPDLNCLELGYFASIQTLQSKTHPRTTVDLIKEVKLAFEETTAATPNKTFLSLQAVMEQIMRCGGSNKYKYKLGHMHKDKLLRAGTLPISLPCDVNVFLNARDAILQPVTASIPGTQEACDLDVFLW</sequence>
<dbReference type="GO" id="GO:0003676">
    <property type="term" value="F:nucleic acid binding"/>
    <property type="evidence" value="ECO:0007669"/>
    <property type="project" value="InterPro"/>
</dbReference>
<accession>A0A6G0K6V2</accession>
<dbReference type="PANTHER" id="PTHR47169:SF2">
    <property type="entry name" value="OS01G0541250 PROTEIN"/>
    <property type="match status" value="1"/>
</dbReference>
<dbReference type="AlphaFoldDB" id="A0A6G0K6V2"/>
<evidence type="ECO:0000313" key="1">
    <source>
        <dbReference type="EMBL" id="KAE9078020.1"/>
    </source>
</evidence>
<name>A0A6G0K6V2_9STRA</name>
<evidence type="ECO:0008006" key="3">
    <source>
        <dbReference type="Google" id="ProtNLM"/>
    </source>
</evidence>
<dbReference type="PANTHER" id="PTHR47169">
    <property type="entry name" value="OS01G0541250 PROTEIN"/>
    <property type="match status" value="1"/>
</dbReference>
<protein>
    <recommendedName>
        <fullName evidence="3">DDE-1 domain-containing protein</fullName>
    </recommendedName>
</protein>
<dbReference type="Proteomes" id="UP000488956">
    <property type="component" value="Unassembled WGS sequence"/>
</dbReference>
<dbReference type="Gene3D" id="3.30.420.10">
    <property type="entry name" value="Ribonuclease H-like superfamily/Ribonuclease H"/>
    <property type="match status" value="1"/>
</dbReference>
<proteinExistence type="predicted"/>
<dbReference type="EMBL" id="QXFX01002340">
    <property type="protein sequence ID" value="KAE9078020.1"/>
    <property type="molecule type" value="Genomic_DNA"/>
</dbReference>
<organism evidence="1 2">
    <name type="scientific">Phytophthora fragariae</name>
    <dbReference type="NCBI Taxonomy" id="53985"/>
    <lineage>
        <taxon>Eukaryota</taxon>
        <taxon>Sar</taxon>
        <taxon>Stramenopiles</taxon>
        <taxon>Oomycota</taxon>
        <taxon>Peronosporomycetes</taxon>
        <taxon>Peronosporales</taxon>
        <taxon>Peronosporaceae</taxon>
        <taxon>Phytophthora</taxon>
    </lineage>
</organism>
<reference evidence="1 2" key="1">
    <citation type="submission" date="2018-09" db="EMBL/GenBank/DDBJ databases">
        <title>Genomic investigation of the strawberry pathogen Phytophthora fragariae indicates pathogenicity is determined by transcriptional variation in three key races.</title>
        <authorList>
            <person name="Adams T.M."/>
            <person name="Armitage A.D."/>
            <person name="Sobczyk M.K."/>
            <person name="Bates H.J."/>
            <person name="Dunwell J.M."/>
            <person name="Nellist C.F."/>
            <person name="Harrison R.J."/>
        </authorList>
    </citation>
    <scope>NUCLEOTIDE SEQUENCE [LARGE SCALE GENOMIC DNA]</scope>
    <source>
        <strain evidence="1 2">ONT-3</strain>
    </source>
</reference>
<gene>
    <name evidence="1" type="ORF">PF010_g23283</name>
</gene>
<comment type="caution">
    <text evidence="1">The sequence shown here is derived from an EMBL/GenBank/DDBJ whole genome shotgun (WGS) entry which is preliminary data.</text>
</comment>
<evidence type="ECO:0000313" key="2">
    <source>
        <dbReference type="Proteomes" id="UP000488956"/>
    </source>
</evidence>